<feature type="non-terminal residue" evidence="2">
    <location>
        <position position="72"/>
    </location>
</feature>
<keyword evidence="3" id="KW-1185">Reference proteome</keyword>
<comment type="caution">
    <text evidence="2">The sequence shown here is derived from an EMBL/GenBank/DDBJ whole genome shotgun (WGS) entry which is preliminary data.</text>
</comment>
<reference evidence="2 3" key="1">
    <citation type="journal article" date="2012" name="Genome Biol.">
        <title>Genome and low-iron response of an oceanic diatom adapted to chronic iron limitation.</title>
        <authorList>
            <person name="Lommer M."/>
            <person name="Specht M."/>
            <person name="Roy A.S."/>
            <person name="Kraemer L."/>
            <person name="Andreson R."/>
            <person name="Gutowska M.A."/>
            <person name="Wolf J."/>
            <person name="Bergner S.V."/>
            <person name="Schilhabel M.B."/>
            <person name="Klostermeier U.C."/>
            <person name="Beiko R.G."/>
            <person name="Rosenstiel P."/>
            <person name="Hippler M."/>
            <person name="Laroche J."/>
        </authorList>
    </citation>
    <scope>NUCLEOTIDE SEQUENCE [LARGE SCALE GENOMIC DNA]</scope>
    <source>
        <strain evidence="2 3">CCMP1005</strain>
    </source>
</reference>
<dbReference type="EMBL" id="AGNL01030270">
    <property type="protein sequence ID" value="EJK56870.1"/>
    <property type="molecule type" value="Genomic_DNA"/>
</dbReference>
<proteinExistence type="predicted"/>
<organism evidence="2 3">
    <name type="scientific">Thalassiosira oceanica</name>
    <name type="common">Marine diatom</name>
    <dbReference type="NCBI Taxonomy" id="159749"/>
    <lineage>
        <taxon>Eukaryota</taxon>
        <taxon>Sar</taxon>
        <taxon>Stramenopiles</taxon>
        <taxon>Ochrophyta</taxon>
        <taxon>Bacillariophyta</taxon>
        <taxon>Coscinodiscophyceae</taxon>
        <taxon>Thalassiosirophycidae</taxon>
        <taxon>Thalassiosirales</taxon>
        <taxon>Thalassiosiraceae</taxon>
        <taxon>Thalassiosira</taxon>
    </lineage>
</organism>
<evidence type="ECO:0000313" key="2">
    <source>
        <dbReference type="EMBL" id="EJK56870.1"/>
    </source>
</evidence>
<dbReference type="Proteomes" id="UP000266841">
    <property type="component" value="Unassembled WGS sequence"/>
</dbReference>
<sequence length="72" mass="7436">MGATAENVGRLGQNDGEVWKMSMVMLEDESTGAKECFVALEDITRGAEEGSSYPLGAGPCAAPTANTDGLVK</sequence>
<feature type="region of interest" description="Disordered" evidence="1">
    <location>
        <begin position="48"/>
        <end position="72"/>
    </location>
</feature>
<gene>
    <name evidence="2" type="ORF">THAOC_23153</name>
</gene>
<protein>
    <submittedName>
        <fullName evidence="2">Uncharacterized protein</fullName>
    </submittedName>
</protein>
<name>K0RV40_THAOC</name>
<dbReference type="AlphaFoldDB" id="K0RV40"/>
<accession>K0RV40</accession>
<evidence type="ECO:0000256" key="1">
    <source>
        <dbReference type="SAM" id="MobiDB-lite"/>
    </source>
</evidence>
<evidence type="ECO:0000313" key="3">
    <source>
        <dbReference type="Proteomes" id="UP000266841"/>
    </source>
</evidence>